<feature type="transmembrane region" description="Helical" evidence="1">
    <location>
        <begin position="157"/>
        <end position="175"/>
    </location>
</feature>
<proteinExistence type="predicted"/>
<feature type="transmembrane region" description="Helical" evidence="1">
    <location>
        <begin position="98"/>
        <end position="114"/>
    </location>
</feature>
<feature type="transmembrane region" description="Helical" evidence="1">
    <location>
        <begin position="126"/>
        <end position="150"/>
    </location>
</feature>
<dbReference type="AlphaFoldDB" id="A0A2N6CYZ9"/>
<dbReference type="EMBL" id="PKUN01000004">
    <property type="protein sequence ID" value="PLX62602.1"/>
    <property type="molecule type" value="Genomic_DNA"/>
</dbReference>
<name>A0A2N6CYZ9_9GAMM</name>
<comment type="caution">
    <text evidence="2">The sequence shown here is derived from an EMBL/GenBank/DDBJ whole genome shotgun (WGS) entry which is preliminary data.</text>
</comment>
<keyword evidence="1" id="KW-1133">Transmembrane helix</keyword>
<reference evidence="2 3" key="1">
    <citation type="submission" date="2017-11" db="EMBL/GenBank/DDBJ databases">
        <title>Genome-resolved metagenomics identifies genetic mobility, metabolic interactions, and unexpected diversity in perchlorate-reducing communities.</title>
        <authorList>
            <person name="Barnum T.P."/>
            <person name="Figueroa I.A."/>
            <person name="Carlstrom C.I."/>
            <person name="Lucas L.N."/>
            <person name="Engelbrektson A.L."/>
            <person name="Coates J.D."/>
        </authorList>
    </citation>
    <scope>NUCLEOTIDE SEQUENCE [LARGE SCALE GENOMIC DNA]</scope>
    <source>
        <strain evidence="2">BM301</strain>
    </source>
</reference>
<dbReference type="Proteomes" id="UP000235015">
    <property type="component" value="Unassembled WGS sequence"/>
</dbReference>
<evidence type="ECO:0000313" key="3">
    <source>
        <dbReference type="Proteomes" id="UP000235015"/>
    </source>
</evidence>
<accession>A0A2N6CYZ9</accession>
<keyword evidence="1" id="KW-0472">Membrane</keyword>
<feature type="transmembrane region" description="Helical" evidence="1">
    <location>
        <begin position="181"/>
        <end position="197"/>
    </location>
</feature>
<evidence type="ECO:0000256" key="1">
    <source>
        <dbReference type="SAM" id="Phobius"/>
    </source>
</evidence>
<feature type="transmembrane region" description="Helical" evidence="1">
    <location>
        <begin position="20"/>
        <end position="39"/>
    </location>
</feature>
<evidence type="ECO:0000313" key="2">
    <source>
        <dbReference type="EMBL" id="PLX62602.1"/>
    </source>
</evidence>
<protein>
    <submittedName>
        <fullName evidence="2">Uncharacterized protein</fullName>
    </submittedName>
</protein>
<feature type="transmembrane region" description="Helical" evidence="1">
    <location>
        <begin position="69"/>
        <end position="86"/>
    </location>
</feature>
<keyword evidence="1" id="KW-0812">Transmembrane</keyword>
<organism evidence="2 3">
    <name type="scientific">Sedimenticola selenatireducens</name>
    <dbReference type="NCBI Taxonomy" id="191960"/>
    <lineage>
        <taxon>Bacteria</taxon>
        <taxon>Pseudomonadati</taxon>
        <taxon>Pseudomonadota</taxon>
        <taxon>Gammaproteobacteria</taxon>
        <taxon>Chromatiales</taxon>
        <taxon>Sedimenticolaceae</taxon>
        <taxon>Sedimenticola</taxon>
    </lineage>
</organism>
<feature type="transmembrane region" description="Helical" evidence="1">
    <location>
        <begin position="46"/>
        <end position="63"/>
    </location>
</feature>
<sequence length="209" mass="22755">MPPPEEILSVLKEIANDWQFLAILWHIYFAVLASVLVLGIRSSMRLVGLGLVLPLVSVSALAWASGNPFNGIFFTFSGAALLFISFRLPRDDIQIAPLWAKVIGAIMFTFGWVYPHFLETASFFPYLYSAPTGLIPCPTLSMVIGLSIIVGSFGVRAWSIVLGLSGTFYGVFGAAHLSVSLDWVLLLGALAVILTVSKDKKRDRKHAAI</sequence>
<gene>
    <name evidence="2" type="ORF">C0630_05155</name>
</gene>
<dbReference type="RefSeq" id="WP_273438151.1">
    <property type="nucleotide sequence ID" value="NZ_PKUN01000004.1"/>
</dbReference>